<evidence type="ECO:0000313" key="1">
    <source>
        <dbReference type="EMBL" id="MFC5407990.1"/>
    </source>
</evidence>
<proteinExistence type="predicted"/>
<dbReference type="EMBL" id="JBHSMA010000001">
    <property type="protein sequence ID" value="MFC5407990.1"/>
    <property type="molecule type" value="Genomic_DNA"/>
</dbReference>
<accession>A0ABW0I5X5</accession>
<name>A0ABW0I5X5_9BACT</name>
<dbReference type="RefSeq" id="WP_379840680.1">
    <property type="nucleotide sequence ID" value="NZ_JBHSMA010000001.1"/>
</dbReference>
<dbReference type="Proteomes" id="UP001596106">
    <property type="component" value="Unassembled WGS sequence"/>
</dbReference>
<protein>
    <recommendedName>
        <fullName evidence="3">Auto-transporter adhesin head GIN domain-containing protein</fullName>
    </recommendedName>
</protein>
<evidence type="ECO:0008006" key="3">
    <source>
        <dbReference type="Google" id="ProtNLM"/>
    </source>
</evidence>
<sequence>MKTSNKLLITLFVVGLLTLVGANVALRAEYDQIDFKNPFYGLSTQKIQPFRVLKLEGDKTGVGLLSVQTGNTFEIHLPDKSKHQFTYQSNGDTLTIRYRPENGAGKSRPSYSFTSSPAAVIVAPALEALYTTQISCSLNKVETGNLVLVQKNAGVLLSNSTIGNLTVSNTEGSDLHTRAINQIKTAQITASDSSTVLVERDIFGSLTLETDSLTTVKLPGGLLKKLRQ</sequence>
<gene>
    <name evidence="1" type="ORF">ACFPMF_01625</name>
</gene>
<organism evidence="1 2">
    <name type="scientific">Larkinella bovis</name>
    <dbReference type="NCBI Taxonomy" id="683041"/>
    <lineage>
        <taxon>Bacteria</taxon>
        <taxon>Pseudomonadati</taxon>
        <taxon>Bacteroidota</taxon>
        <taxon>Cytophagia</taxon>
        <taxon>Cytophagales</taxon>
        <taxon>Spirosomataceae</taxon>
        <taxon>Larkinella</taxon>
    </lineage>
</organism>
<reference evidence="2" key="1">
    <citation type="journal article" date="2019" name="Int. J. Syst. Evol. Microbiol.">
        <title>The Global Catalogue of Microorganisms (GCM) 10K type strain sequencing project: providing services to taxonomists for standard genome sequencing and annotation.</title>
        <authorList>
            <consortium name="The Broad Institute Genomics Platform"/>
            <consortium name="The Broad Institute Genome Sequencing Center for Infectious Disease"/>
            <person name="Wu L."/>
            <person name="Ma J."/>
        </authorList>
    </citation>
    <scope>NUCLEOTIDE SEQUENCE [LARGE SCALE GENOMIC DNA]</scope>
    <source>
        <strain evidence="2">CCUG 55250</strain>
    </source>
</reference>
<comment type="caution">
    <text evidence="1">The sequence shown here is derived from an EMBL/GenBank/DDBJ whole genome shotgun (WGS) entry which is preliminary data.</text>
</comment>
<keyword evidence="2" id="KW-1185">Reference proteome</keyword>
<dbReference type="Gene3D" id="2.160.20.120">
    <property type="match status" value="1"/>
</dbReference>
<evidence type="ECO:0000313" key="2">
    <source>
        <dbReference type="Proteomes" id="UP001596106"/>
    </source>
</evidence>